<reference evidence="2 3" key="1">
    <citation type="submission" date="2020-12" db="EMBL/GenBank/DDBJ databases">
        <title>De novo assembly of Tibetan sheep genome.</title>
        <authorList>
            <person name="Li X."/>
        </authorList>
    </citation>
    <scope>NUCLEOTIDE SEQUENCE [LARGE SCALE GENOMIC DNA]</scope>
    <source>
        <tissue evidence="2">Heart</tissue>
    </source>
</reference>
<dbReference type="InterPro" id="IPR051336">
    <property type="entry name" value="RhoGEF_Guanine_NuclExch_SF"/>
</dbReference>
<accession>A0A836D058</accession>
<dbReference type="AlphaFoldDB" id="A0A836D058"/>
<comment type="caution">
    <text evidence="2">The sequence shown here is derived from an EMBL/GenBank/DDBJ whole genome shotgun (WGS) entry which is preliminary data.</text>
</comment>
<sequence length="171" mass="18936">MTPSLLSLLSRDLSTLWLLLKTRTDEIMHRDISPLCAADIRDQLQKRFAYLSGGRGQDGSPVITFPDYPAFSDVPDQDFQNVMTYLTSIPSLQDAGIGFILVIDRRQDRWTSVKASILRIASHDQVRFSAVILSLVALAATWRPSSLQTVAAFQGGRAAALRRWALFLAAG</sequence>
<dbReference type="Proteomes" id="UP000664991">
    <property type="component" value="Unassembled WGS sequence"/>
</dbReference>
<proteinExistence type="predicted"/>
<dbReference type="GO" id="GO:0035025">
    <property type="term" value="P:positive regulation of Rho protein signal transduction"/>
    <property type="evidence" value="ECO:0007669"/>
    <property type="project" value="TreeGrafter"/>
</dbReference>
<evidence type="ECO:0008006" key="4">
    <source>
        <dbReference type="Google" id="ProtNLM"/>
    </source>
</evidence>
<dbReference type="PANTHER" id="PTHR22826:SF115">
    <property type="entry name" value="GUANINE NUCLEOTIDE EXCHANGE FACTOR DBS"/>
    <property type="match status" value="1"/>
</dbReference>
<protein>
    <recommendedName>
        <fullName evidence="4">Guanine nucleotide exchange factor DBS-like</fullName>
    </recommendedName>
</protein>
<name>A0A836D058_SHEEP</name>
<dbReference type="EMBL" id="JAEMGP010000010">
    <property type="protein sequence ID" value="KAG5204362.1"/>
    <property type="molecule type" value="Genomic_DNA"/>
</dbReference>
<dbReference type="GO" id="GO:0005737">
    <property type="term" value="C:cytoplasm"/>
    <property type="evidence" value="ECO:0007669"/>
    <property type="project" value="TreeGrafter"/>
</dbReference>
<gene>
    <name evidence="2" type="ORF">JEQ12_002338</name>
</gene>
<evidence type="ECO:0000313" key="3">
    <source>
        <dbReference type="Proteomes" id="UP000664991"/>
    </source>
</evidence>
<keyword evidence="1" id="KW-0344">Guanine-nucleotide releasing factor</keyword>
<organism evidence="2 3">
    <name type="scientific">Ovis aries</name>
    <name type="common">Sheep</name>
    <dbReference type="NCBI Taxonomy" id="9940"/>
    <lineage>
        <taxon>Eukaryota</taxon>
        <taxon>Metazoa</taxon>
        <taxon>Chordata</taxon>
        <taxon>Craniata</taxon>
        <taxon>Vertebrata</taxon>
        <taxon>Euteleostomi</taxon>
        <taxon>Mammalia</taxon>
        <taxon>Eutheria</taxon>
        <taxon>Laurasiatheria</taxon>
        <taxon>Artiodactyla</taxon>
        <taxon>Ruminantia</taxon>
        <taxon>Pecora</taxon>
        <taxon>Bovidae</taxon>
        <taxon>Caprinae</taxon>
        <taxon>Ovis</taxon>
    </lineage>
</organism>
<evidence type="ECO:0000313" key="2">
    <source>
        <dbReference type="EMBL" id="KAG5204362.1"/>
    </source>
</evidence>
<dbReference type="GO" id="GO:0005085">
    <property type="term" value="F:guanyl-nucleotide exchange factor activity"/>
    <property type="evidence" value="ECO:0007669"/>
    <property type="project" value="UniProtKB-KW"/>
</dbReference>
<evidence type="ECO:0000256" key="1">
    <source>
        <dbReference type="ARBA" id="ARBA00022658"/>
    </source>
</evidence>
<dbReference type="PANTHER" id="PTHR22826">
    <property type="entry name" value="RHO GUANINE EXCHANGE FACTOR-RELATED"/>
    <property type="match status" value="1"/>
</dbReference>